<evidence type="ECO:0000313" key="3">
    <source>
        <dbReference type="EMBL" id="WWC68007.1"/>
    </source>
</evidence>
<dbReference type="KEGG" id="kpin:30175352"/>
<protein>
    <submittedName>
        <fullName evidence="2">Uncharacterized protein</fullName>
    </submittedName>
</protein>
<gene>
    <name evidence="2" type="ORF">I206_06983</name>
    <name evidence="3" type="ORF">I206_101926</name>
</gene>
<reference evidence="3" key="2">
    <citation type="submission" date="2013-07" db="EMBL/GenBank/DDBJ databases">
        <authorList>
            <consortium name="The Broad Institute Genome Sequencing Platform"/>
            <person name="Cuomo C."/>
            <person name="Litvintseva A."/>
            <person name="Chen Y."/>
            <person name="Heitman J."/>
            <person name="Sun S."/>
            <person name="Springer D."/>
            <person name="Dromer F."/>
            <person name="Young S.K."/>
            <person name="Zeng Q."/>
            <person name="Gargeya S."/>
            <person name="Fitzgerald M."/>
            <person name="Abouelleil A."/>
            <person name="Alvarado L."/>
            <person name="Berlin A.M."/>
            <person name="Chapman S.B."/>
            <person name="Dewar J."/>
            <person name="Goldberg J."/>
            <person name="Griggs A."/>
            <person name="Gujja S."/>
            <person name="Hansen M."/>
            <person name="Howarth C."/>
            <person name="Imamovic A."/>
            <person name="Larimer J."/>
            <person name="McCowan C."/>
            <person name="Murphy C."/>
            <person name="Pearson M."/>
            <person name="Priest M."/>
            <person name="Roberts A."/>
            <person name="Saif S."/>
            <person name="Shea T."/>
            <person name="Sykes S."/>
            <person name="Wortman J."/>
            <person name="Nusbaum C."/>
            <person name="Birren B."/>
        </authorList>
    </citation>
    <scope>NUCLEOTIDE SEQUENCE</scope>
    <source>
        <strain evidence="3">CBS 10737</strain>
    </source>
</reference>
<organism evidence="2">
    <name type="scientific">Kwoniella pini CBS 10737</name>
    <dbReference type="NCBI Taxonomy" id="1296096"/>
    <lineage>
        <taxon>Eukaryota</taxon>
        <taxon>Fungi</taxon>
        <taxon>Dikarya</taxon>
        <taxon>Basidiomycota</taxon>
        <taxon>Agaricomycotina</taxon>
        <taxon>Tremellomycetes</taxon>
        <taxon>Tremellales</taxon>
        <taxon>Cryptococcaceae</taxon>
        <taxon>Kwoniella</taxon>
    </lineage>
</organism>
<reference evidence="3" key="4">
    <citation type="submission" date="2024-02" db="EMBL/GenBank/DDBJ databases">
        <title>Comparative genomics of Cryptococcus and Kwoniella reveals pathogenesis evolution and contrasting modes of karyotype evolution via chromosome fusion or intercentromeric recombination.</title>
        <authorList>
            <person name="Coelho M.A."/>
            <person name="David-Palma M."/>
            <person name="Shea T."/>
            <person name="Bowers K."/>
            <person name="McGinley-Smith S."/>
            <person name="Mohammad A.W."/>
            <person name="Gnirke A."/>
            <person name="Yurkov A.M."/>
            <person name="Nowrousian M."/>
            <person name="Sun S."/>
            <person name="Cuomo C.A."/>
            <person name="Heitman J."/>
        </authorList>
    </citation>
    <scope>NUCLEOTIDE SEQUENCE</scope>
    <source>
        <strain evidence="3">CBS 10737</strain>
    </source>
</reference>
<dbReference type="EMBL" id="KV700117">
    <property type="protein sequence ID" value="OCF47205.1"/>
    <property type="molecule type" value="Genomic_DNA"/>
</dbReference>
<feature type="compositionally biased region" description="Acidic residues" evidence="1">
    <location>
        <begin position="77"/>
        <end position="95"/>
    </location>
</feature>
<keyword evidence="4" id="KW-1185">Reference proteome</keyword>
<reference evidence="2" key="3">
    <citation type="submission" date="2016-07" db="EMBL/GenBank/DDBJ databases">
        <title>Evolution of pathogenesis and genome organization in the Tremellales.</title>
        <authorList>
            <person name="Cuomo C."/>
            <person name="Litvintseva A."/>
            <person name="Heitman J."/>
            <person name="Chen Y."/>
            <person name="Sun S."/>
            <person name="Springer D."/>
            <person name="Dromer F."/>
            <person name="Young S."/>
            <person name="Zeng Q."/>
            <person name="Chapman S."/>
            <person name="Gujja S."/>
            <person name="Saif S."/>
            <person name="Birren B."/>
        </authorList>
    </citation>
    <scope>NUCLEOTIDE SEQUENCE</scope>
    <source>
        <strain evidence="2">CBS 10737</strain>
    </source>
</reference>
<proteinExistence type="predicted"/>
<feature type="compositionally biased region" description="Basic and acidic residues" evidence="1">
    <location>
        <begin position="111"/>
        <end position="120"/>
    </location>
</feature>
<evidence type="ECO:0000313" key="4">
    <source>
        <dbReference type="Proteomes" id="UP000094020"/>
    </source>
</evidence>
<accession>A0A1B9HVA5</accession>
<dbReference type="AlphaFoldDB" id="A0A1B9HVA5"/>
<feature type="compositionally biased region" description="Low complexity" evidence="1">
    <location>
        <begin position="137"/>
        <end position="149"/>
    </location>
</feature>
<reference evidence="2" key="1">
    <citation type="submission" date="2013-07" db="EMBL/GenBank/DDBJ databases">
        <title>The Genome Sequence of Cryptococcus pinus CBS10737.</title>
        <authorList>
            <consortium name="The Broad Institute Genome Sequencing Platform"/>
            <person name="Cuomo C."/>
            <person name="Litvintseva A."/>
            <person name="Chen Y."/>
            <person name="Heitman J."/>
            <person name="Sun S."/>
            <person name="Springer D."/>
            <person name="Dromer F."/>
            <person name="Young S.K."/>
            <person name="Zeng Q."/>
            <person name="Gargeya S."/>
            <person name="Fitzgerald M."/>
            <person name="Abouelleil A."/>
            <person name="Alvarado L."/>
            <person name="Berlin A.M."/>
            <person name="Chapman S.B."/>
            <person name="Dewar J."/>
            <person name="Goldberg J."/>
            <person name="Griggs A."/>
            <person name="Gujja S."/>
            <person name="Hansen M."/>
            <person name="Howarth C."/>
            <person name="Imamovic A."/>
            <person name="Larimer J."/>
            <person name="McCowan C."/>
            <person name="Murphy C."/>
            <person name="Pearson M."/>
            <person name="Priest M."/>
            <person name="Roberts A."/>
            <person name="Saif S."/>
            <person name="Shea T."/>
            <person name="Sykes S."/>
            <person name="Wortman J."/>
            <person name="Nusbaum C."/>
            <person name="Birren B."/>
        </authorList>
    </citation>
    <scope>NUCLEOTIDE SEQUENCE [LARGE SCALE GENOMIC DNA]</scope>
    <source>
        <strain evidence="2">CBS 10737</strain>
    </source>
</reference>
<dbReference type="RefSeq" id="XP_019008424.1">
    <property type="nucleotide sequence ID" value="XM_019158678.1"/>
</dbReference>
<sequence>MTLGNSIQLDPDEEEDEVINYWDQNNTADRLYSEGRRLPLQIMMPTSAINTESSEYKRVRSLNNAGYYGWRTQSWDEVSDTDTEETPFADSDYDNPNDQIIPIVPKTPVFKTDDSNDIKTDANATLETPQELPPDTTPQTTLTPSTTSEGSWTELPCIVTRSNSSIPSR</sequence>
<name>A0A1B9HVA5_9TREE</name>
<evidence type="ECO:0000256" key="1">
    <source>
        <dbReference type="SAM" id="MobiDB-lite"/>
    </source>
</evidence>
<feature type="compositionally biased region" description="Polar residues" evidence="1">
    <location>
        <begin position="160"/>
        <end position="169"/>
    </location>
</feature>
<dbReference type="EMBL" id="CP144520">
    <property type="protein sequence ID" value="WWC68007.1"/>
    <property type="molecule type" value="Genomic_DNA"/>
</dbReference>
<feature type="region of interest" description="Disordered" evidence="1">
    <location>
        <begin position="77"/>
        <end position="169"/>
    </location>
</feature>
<dbReference type="OrthoDB" id="10557766at2759"/>
<dbReference type="GeneID" id="30175352"/>
<dbReference type="Proteomes" id="UP000094020">
    <property type="component" value="Chromosome 2"/>
</dbReference>
<evidence type="ECO:0000313" key="2">
    <source>
        <dbReference type="EMBL" id="OCF47205.1"/>
    </source>
</evidence>